<comment type="caution">
    <text evidence="1">The sequence shown here is derived from an EMBL/GenBank/DDBJ whole genome shotgun (WGS) entry which is preliminary data.</text>
</comment>
<dbReference type="Proteomes" id="UP001501666">
    <property type="component" value="Unassembled WGS sequence"/>
</dbReference>
<dbReference type="EMBL" id="BAAATE010000087">
    <property type="protein sequence ID" value="GAA2702788.1"/>
    <property type="molecule type" value="Genomic_DNA"/>
</dbReference>
<proteinExistence type="predicted"/>
<organism evidence="1 2">
    <name type="scientific">Nonomuraea recticatena</name>
    <dbReference type="NCBI Taxonomy" id="46178"/>
    <lineage>
        <taxon>Bacteria</taxon>
        <taxon>Bacillati</taxon>
        <taxon>Actinomycetota</taxon>
        <taxon>Actinomycetes</taxon>
        <taxon>Streptosporangiales</taxon>
        <taxon>Streptosporangiaceae</taxon>
        <taxon>Nonomuraea</taxon>
    </lineage>
</organism>
<name>A0ABP6FVB8_9ACTN</name>
<protein>
    <submittedName>
        <fullName evidence="1">Uncharacterized protein</fullName>
    </submittedName>
</protein>
<evidence type="ECO:0000313" key="2">
    <source>
        <dbReference type="Proteomes" id="UP001501666"/>
    </source>
</evidence>
<evidence type="ECO:0000313" key="1">
    <source>
        <dbReference type="EMBL" id="GAA2702788.1"/>
    </source>
</evidence>
<gene>
    <name evidence="1" type="ORF">GCM10010412_100970</name>
</gene>
<dbReference type="RefSeq" id="WP_346158327.1">
    <property type="nucleotide sequence ID" value="NZ_BAAATE010000087.1"/>
</dbReference>
<reference evidence="2" key="1">
    <citation type="journal article" date="2019" name="Int. J. Syst. Evol. Microbiol.">
        <title>The Global Catalogue of Microorganisms (GCM) 10K type strain sequencing project: providing services to taxonomists for standard genome sequencing and annotation.</title>
        <authorList>
            <consortium name="The Broad Institute Genomics Platform"/>
            <consortium name="The Broad Institute Genome Sequencing Center for Infectious Disease"/>
            <person name="Wu L."/>
            <person name="Ma J."/>
        </authorList>
    </citation>
    <scope>NUCLEOTIDE SEQUENCE [LARGE SCALE GENOMIC DNA]</scope>
    <source>
        <strain evidence="2">JCM 6835</strain>
    </source>
</reference>
<accession>A0ABP6FVB8</accession>
<sequence>MTDVIDAQALLPGMPGVPPLLYVSPEVGDTTTDQLFAALIHMGLPPIAVTVGGGQASMELYMAQDDRWRMVIGAGREVEVRMPWPDGGDLALVGDITVTDPSDWCGEVLEQGQALVMAGPALPWKRGEMSFGRLLSLLATRSACGGVVRAQLAA</sequence>
<keyword evidence="2" id="KW-1185">Reference proteome</keyword>